<organism evidence="2">
    <name type="scientific">freshwater metagenome</name>
    <dbReference type="NCBI Taxonomy" id="449393"/>
    <lineage>
        <taxon>unclassified sequences</taxon>
        <taxon>metagenomes</taxon>
        <taxon>ecological metagenomes</taxon>
    </lineage>
</organism>
<protein>
    <submittedName>
        <fullName evidence="2">Unannotated protein</fullName>
    </submittedName>
</protein>
<reference evidence="2" key="1">
    <citation type="submission" date="2020-05" db="EMBL/GenBank/DDBJ databases">
        <authorList>
            <person name="Chiriac C."/>
            <person name="Salcher M."/>
            <person name="Ghai R."/>
            <person name="Kavagutti S V."/>
        </authorList>
    </citation>
    <scope>NUCLEOTIDE SEQUENCE</scope>
</reference>
<name>A0A6J5Z8J5_9ZZZZ</name>
<proteinExistence type="predicted"/>
<dbReference type="AlphaFoldDB" id="A0A6J5Z8J5"/>
<dbReference type="Pfam" id="PF01402">
    <property type="entry name" value="RHH_1"/>
    <property type="match status" value="1"/>
</dbReference>
<accession>A0A6J5Z8J5</accession>
<gene>
    <name evidence="2" type="ORF">UFOPK3522_00250</name>
</gene>
<feature type="domain" description="Ribbon-helix-helix protein CopG" evidence="1">
    <location>
        <begin position="6"/>
        <end position="43"/>
    </location>
</feature>
<evidence type="ECO:0000313" key="2">
    <source>
        <dbReference type="EMBL" id="CAB4336829.1"/>
    </source>
</evidence>
<dbReference type="EMBL" id="CAESAO010000011">
    <property type="protein sequence ID" value="CAB4336829.1"/>
    <property type="molecule type" value="Genomic_DNA"/>
</dbReference>
<evidence type="ECO:0000259" key="1">
    <source>
        <dbReference type="Pfam" id="PF01402"/>
    </source>
</evidence>
<sequence length="47" mass="5285">MSDLTKVLTVRVPVKDANRLAKLAKRRKVTISVVVRDILAEQLKGVR</sequence>
<dbReference type="GO" id="GO:0006355">
    <property type="term" value="P:regulation of DNA-templated transcription"/>
    <property type="evidence" value="ECO:0007669"/>
    <property type="project" value="InterPro"/>
</dbReference>
<dbReference type="InterPro" id="IPR002145">
    <property type="entry name" value="CopG"/>
</dbReference>